<reference evidence="9 10" key="2">
    <citation type="journal article" date="2018" name="Int. J. Syst. Evol. Microbiol.">
        <title>Marinobacterium aestuarii sp. nov., a benzene-degrading marine bacterium isolated from estuary sediment.</title>
        <authorList>
            <person name="Bae S.S."/>
            <person name="Jung J."/>
            <person name="Chung D."/>
            <person name="Baek K."/>
        </authorList>
    </citation>
    <scope>NUCLEOTIDE SEQUENCE [LARGE SCALE GENOMIC DNA]</scope>
    <source>
        <strain evidence="9 10">ST58-10</strain>
    </source>
</reference>
<dbReference type="PANTHER" id="PTHR33362:SF3">
    <property type="entry name" value="SIALIC ACID TRAP TRANSPORTER PERMEASE PROTEIN SIAT"/>
    <property type="match status" value="1"/>
</dbReference>
<dbReference type="Pfam" id="PF06808">
    <property type="entry name" value="DctM"/>
    <property type="match status" value="1"/>
</dbReference>
<comment type="subunit">
    <text evidence="7">The complex comprises the extracytoplasmic solute receptor protein and the two transmembrane proteins.</text>
</comment>
<dbReference type="PIRSF" id="PIRSF006066">
    <property type="entry name" value="HI0050"/>
    <property type="match status" value="1"/>
</dbReference>
<dbReference type="NCBIfam" id="TIGR00786">
    <property type="entry name" value="dctM"/>
    <property type="match status" value="1"/>
</dbReference>
<gene>
    <name evidence="9" type="ORF">A8C75_15920</name>
</gene>
<feature type="transmembrane region" description="Helical" evidence="7">
    <location>
        <begin position="213"/>
        <end position="235"/>
    </location>
</feature>
<feature type="transmembrane region" description="Helical" evidence="7">
    <location>
        <begin position="271"/>
        <end position="292"/>
    </location>
</feature>
<dbReference type="GO" id="GO:0005886">
    <property type="term" value="C:plasma membrane"/>
    <property type="evidence" value="ECO:0007669"/>
    <property type="project" value="UniProtKB-SubCell"/>
</dbReference>
<dbReference type="InterPro" id="IPR010656">
    <property type="entry name" value="DctM"/>
</dbReference>
<dbReference type="KEGG" id="mars:A8C75_15920"/>
<evidence type="ECO:0000256" key="6">
    <source>
        <dbReference type="ARBA" id="ARBA00023136"/>
    </source>
</evidence>
<comment type="similarity">
    <text evidence="7">Belongs to the TRAP transporter large permease family.</text>
</comment>
<feature type="transmembrane region" description="Helical" evidence="7">
    <location>
        <begin position="6"/>
        <end position="34"/>
    </location>
</feature>
<dbReference type="RefSeq" id="WP_067384618.1">
    <property type="nucleotide sequence ID" value="NZ_CP015839.1"/>
</dbReference>
<dbReference type="AlphaFoldDB" id="A0A1A9F0T1"/>
<keyword evidence="3 7" id="KW-0997">Cell inner membrane</keyword>
<feature type="transmembrane region" description="Helical" evidence="7">
    <location>
        <begin position="358"/>
        <end position="381"/>
    </location>
</feature>
<proteinExistence type="inferred from homology"/>
<evidence type="ECO:0000256" key="7">
    <source>
        <dbReference type="RuleBase" id="RU369079"/>
    </source>
</evidence>
<dbReference type="STRING" id="1821621.A8C75_15920"/>
<dbReference type="InterPro" id="IPR004681">
    <property type="entry name" value="TRAP_DctM"/>
</dbReference>
<evidence type="ECO:0000313" key="10">
    <source>
        <dbReference type="Proteomes" id="UP000078070"/>
    </source>
</evidence>
<feature type="transmembrane region" description="Helical" evidence="7">
    <location>
        <begin position="98"/>
        <end position="121"/>
    </location>
</feature>
<reference evidence="10" key="1">
    <citation type="submission" date="2016-05" db="EMBL/GenBank/DDBJ databases">
        <authorList>
            <person name="Baek K."/>
            <person name="Yang S.-J."/>
        </authorList>
    </citation>
    <scope>NUCLEOTIDE SEQUENCE [LARGE SCALE GENOMIC DNA]</scope>
    <source>
        <strain evidence="10">ST58-10</strain>
    </source>
</reference>
<comment type="function">
    <text evidence="7">Part of the tripartite ATP-independent periplasmic (TRAP) transport system.</text>
</comment>
<feature type="transmembrane region" description="Helical" evidence="7">
    <location>
        <begin position="54"/>
        <end position="78"/>
    </location>
</feature>
<keyword evidence="7" id="KW-0813">Transport</keyword>
<evidence type="ECO:0000313" key="9">
    <source>
        <dbReference type="EMBL" id="ANG63816.1"/>
    </source>
</evidence>
<dbReference type="OrthoDB" id="9796052at2"/>
<feature type="transmembrane region" description="Helical" evidence="7">
    <location>
        <begin position="304"/>
        <end position="326"/>
    </location>
</feature>
<feature type="transmembrane region" description="Helical" evidence="7">
    <location>
        <begin position="333"/>
        <end position="352"/>
    </location>
</feature>
<sequence length="426" mass="44987">MVLAVLFGMLAVLLVIGTPVMIALAGSSLVAILVDGRIPDFVVLHRMVGGIDSFPLLSIPFFILAGSLMNSAGITNRIFDFAKALVGWMRGGLGHVNIGASVIFAGMSGAAVADAGGLGAIEIKAMRNAGYDAGFSVGVTAASSTIGPIIPPSLPMVIYGVMASASIGQLFAAGFVPGLLMAVALMLMVAWYAKKRNYPRDARFSIANIGSTFSRAFLSLMTPAIIVGGILFGIFTATEAAIAAVGYALILGTFVYRTLTWRKLVKVSMETIETTGIILMIIAGAAIFSWILTSNRITEDFAAWILGFTDSPAMILLMITLLLFVVGCFMETIAAITILVPVLLPIVTSLGIDPVHFGVVMVLNLMIGLLTPPVGLVLYVLSRVSNVPFETCAASTAPFIIPLFVVLMLVTFIPQISMWLPTLLYR</sequence>
<feature type="transmembrane region" description="Helical" evidence="7">
    <location>
        <begin position="170"/>
        <end position="193"/>
    </location>
</feature>
<dbReference type="EMBL" id="CP015839">
    <property type="protein sequence ID" value="ANG63816.1"/>
    <property type="molecule type" value="Genomic_DNA"/>
</dbReference>
<feature type="transmembrane region" description="Helical" evidence="7">
    <location>
        <begin position="133"/>
        <end position="150"/>
    </location>
</feature>
<dbReference type="PANTHER" id="PTHR33362">
    <property type="entry name" value="SIALIC ACID TRAP TRANSPORTER PERMEASE PROTEIN SIAT-RELATED"/>
    <property type="match status" value="1"/>
</dbReference>
<feature type="domain" description="TRAP C4-dicarboxylate transport system permease DctM subunit" evidence="8">
    <location>
        <begin position="7"/>
        <end position="416"/>
    </location>
</feature>
<keyword evidence="5 7" id="KW-1133">Transmembrane helix</keyword>
<evidence type="ECO:0000256" key="5">
    <source>
        <dbReference type="ARBA" id="ARBA00022989"/>
    </source>
</evidence>
<dbReference type="Proteomes" id="UP000078070">
    <property type="component" value="Chromosome"/>
</dbReference>
<keyword evidence="10" id="KW-1185">Reference proteome</keyword>
<keyword evidence="2" id="KW-1003">Cell membrane</keyword>
<comment type="subcellular location">
    <subcellularLocation>
        <location evidence="1 7">Cell inner membrane</location>
        <topology evidence="1 7">Multi-pass membrane protein</topology>
    </subcellularLocation>
</comment>
<evidence type="ECO:0000259" key="8">
    <source>
        <dbReference type="Pfam" id="PF06808"/>
    </source>
</evidence>
<organism evidence="9 10">
    <name type="scientific">Marinobacterium aestuarii</name>
    <dbReference type="NCBI Taxonomy" id="1821621"/>
    <lineage>
        <taxon>Bacteria</taxon>
        <taxon>Pseudomonadati</taxon>
        <taxon>Pseudomonadota</taxon>
        <taxon>Gammaproteobacteria</taxon>
        <taxon>Oceanospirillales</taxon>
        <taxon>Oceanospirillaceae</taxon>
        <taxon>Marinobacterium</taxon>
    </lineage>
</organism>
<protein>
    <recommendedName>
        <fullName evidence="7">TRAP transporter large permease protein</fullName>
    </recommendedName>
</protein>
<name>A0A1A9F0T1_9GAMM</name>
<evidence type="ECO:0000256" key="4">
    <source>
        <dbReference type="ARBA" id="ARBA00022692"/>
    </source>
</evidence>
<accession>A0A1A9F0T1</accession>
<dbReference type="GO" id="GO:0022857">
    <property type="term" value="F:transmembrane transporter activity"/>
    <property type="evidence" value="ECO:0007669"/>
    <property type="project" value="UniProtKB-UniRule"/>
</dbReference>
<evidence type="ECO:0000256" key="1">
    <source>
        <dbReference type="ARBA" id="ARBA00004429"/>
    </source>
</evidence>
<keyword evidence="4 7" id="KW-0812">Transmembrane</keyword>
<keyword evidence="6 7" id="KW-0472">Membrane</keyword>
<feature type="transmembrane region" description="Helical" evidence="7">
    <location>
        <begin position="393"/>
        <end position="416"/>
    </location>
</feature>
<evidence type="ECO:0000256" key="3">
    <source>
        <dbReference type="ARBA" id="ARBA00022519"/>
    </source>
</evidence>
<evidence type="ECO:0000256" key="2">
    <source>
        <dbReference type="ARBA" id="ARBA00022475"/>
    </source>
</evidence>
<feature type="transmembrane region" description="Helical" evidence="7">
    <location>
        <begin position="241"/>
        <end position="259"/>
    </location>
</feature>